<gene>
    <name evidence="1" type="ORF">GGR15_003924</name>
</gene>
<dbReference type="Proteomes" id="UP000576368">
    <property type="component" value="Unassembled WGS sequence"/>
</dbReference>
<dbReference type="GeneID" id="86890716"/>
<comment type="caution">
    <text evidence="1">The sequence shown here is derived from an EMBL/GenBank/DDBJ whole genome shotgun (WGS) entry which is preliminary data.</text>
</comment>
<sequence>MKLYHGSLDKDILMNREITDKNLYLLLPSKVSLFVQLYIKEHGGSIIDAIRQFYHSNTYKALEKENTKLWHYGSVALYEEFMDKK</sequence>
<dbReference type="RefSeq" id="WP_229128368.1">
    <property type="nucleotide sequence ID" value="NZ_BMPA01000015.1"/>
</dbReference>
<reference evidence="1 2" key="1">
    <citation type="submission" date="2020-03" db="EMBL/GenBank/DDBJ databases">
        <title>Genomic Encyclopedia of Type Strains, Phase IV (KMG-IV): sequencing the most valuable type-strain genomes for metagenomic binning, comparative biology and taxonomic classification.</title>
        <authorList>
            <person name="Goeker M."/>
        </authorList>
    </citation>
    <scope>NUCLEOTIDE SEQUENCE [LARGE SCALE GENOMIC DNA]</scope>
    <source>
        <strain evidence="1 2">DSM 105722</strain>
    </source>
</reference>
<evidence type="ECO:0000313" key="2">
    <source>
        <dbReference type="Proteomes" id="UP000576368"/>
    </source>
</evidence>
<dbReference type="EMBL" id="JAATLI010000016">
    <property type="protein sequence ID" value="NJC20279.1"/>
    <property type="molecule type" value="Genomic_DNA"/>
</dbReference>
<accession>A0A7X6BLB5</accession>
<organism evidence="1 2">
    <name type="scientific">Butyricimonas paravirosa</name>
    <dbReference type="NCBI Taxonomy" id="1472417"/>
    <lineage>
        <taxon>Bacteria</taxon>
        <taxon>Pseudomonadati</taxon>
        <taxon>Bacteroidota</taxon>
        <taxon>Bacteroidia</taxon>
        <taxon>Bacteroidales</taxon>
        <taxon>Odoribacteraceae</taxon>
        <taxon>Butyricimonas</taxon>
    </lineage>
</organism>
<protein>
    <submittedName>
        <fullName evidence="1">Uncharacterized protein</fullName>
    </submittedName>
</protein>
<name>A0A7X6BLB5_9BACT</name>
<proteinExistence type="predicted"/>
<dbReference type="AlphaFoldDB" id="A0A7X6BLB5"/>
<evidence type="ECO:0000313" key="1">
    <source>
        <dbReference type="EMBL" id="NJC20279.1"/>
    </source>
</evidence>